<organism evidence="1 2">
    <name type="scientific">Saponaria officinalis</name>
    <name type="common">Common soapwort</name>
    <name type="synonym">Lychnis saponaria</name>
    <dbReference type="NCBI Taxonomy" id="3572"/>
    <lineage>
        <taxon>Eukaryota</taxon>
        <taxon>Viridiplantae</taxon>
        <taxon>Streptophyta</taxon>
        <taxon>Embryophyta</taxon>
        <taxon>Tracheophyta</taxon>
        <taxon>Spermatophyta</taxon>
        <taxon>Magnoliopsida</taxon>
        <taxon>eudicotyledons</taxon>
        <taxon>Gunneridae</taxon>
        <taxon>Pentapetalae</taxon>
        <taxon>Caryophyllales</taxon>
        <taxon>Caryophyllaceae</taxon>
        <taxon>Caryophylleae</taxon>
        <taxon>Saponaria</taxon>
    </lineage>
</organism>
<protein>
    <submittedName>
        <fullName evidence="1">Uncharacterized protein</fullName>
    </submittedName>
</protein>
<dbReference type="EMBL" id="JBDFQZ010000014">
    <property type="protein sequence ID" value="KAK9667268.1"/>
    <property type="molecule type" value="Genomic_DNA"/>
</dbReference>
<evidence type="ECO:0000313" key="2">
    <source>
        <dbReference type="Proteomes" id="UP001443914"/>
    </source>
</evidence>
<sequence length="102" mass="12146">MTWRRIIRRCPPRVRILIARIIRVGIIRIRIFIPHASTHANRMPLIRVIGLLPTSTPPCWRRFWFRPYSPRWIPRRGQIIHIPACGDGYGACSLVPPWWEMQ</sequence>
<dbReference type="Proteomes" id="UP001443914">
    <property type="component" value="Unassembled WGS sequence"/>
</dbReference>
<reference evidence="1" key="1">
    <citation type="submission" date="2024-03" db="EMBL/GenBank/DDBJ databases">
        <title>WGS assembly of Saponaria officinalis var. Norfolk2.</title>
        <authorList>
            <person name="Jenkins J."/>
            <person name="Shu S."/>
            <person name="Grimwood J."/>
            <person name="Barry K."/>
            <person name="Goodstein D."/>
            <person name="Schmutz J."/>
            <person name="Leebens-Mack J."/>
            <person name="Osbourn A."/>
        </authorList>
    </citation>
    <scope>NUCLEOTIDE SEQUENCE [LARGE SCALE GENOMIC DNA]</scope>
    <source>
        <strain evidence="1">JIC</strain>
    </source>
</reference>
<accession>A0AAW1GW17</accession>
<dbReference type="AlphaFoldDB" id="A0AAW1GW17"/>
<name>A0AAW1GW17_SAPOF</name>
<evidence type="ECO:0000313" key="1">
    <source>
        <dbReference type="EMBL" id="KAK9667268.1"/>
    </source>
</evidence>
<proteinExistence type="predicted"/>
<keyword evidence="2" id="KW-1185">Reference proteome</keyword>
<gene>
    <name evidence="1" type="ORF">RND81_14G243700</name>
</gene>
<comment type="caution">
    <text evidence="1">The sequence shown here is derived from an EMBL/GenBank/DDBJ whole genome shotgun (WGS) entry which is preliminary data.</text>
</comment>